<reference evidence="1" key="1">
    <citation type="journal article" date="2015" name="Nature">
        <title>Complex archaea that bridge the gap between prokaryotes and eukaryotes.</title>
        <authorList>
            <person name="Spang A."/>
            <person name="Saw J.H."/>
            <person name="Jorgensen S.L."/>
            <person name="Zaremba-Niedzwiedzka K."/>
            <person name="Martijn J."/>
            <person name="Lind A.E."/>
            <person name="van Eijk R."/>
            <person name="Schleper C."/>
            <person name="Guy L."/>
            <person name="Ettema T.J."/>
        </authorList>
    </citation>
    <scope>NUCLEOTIDE SEQUENCE</scope>
</reference>
<accession>A0A0F9HE63</accession>
<dbReference type="EMBL" id="LAZR01015376">
    <property type="protein sequence ID" value="KKM13462.1"/>
    <property type="molecule type" value="Genomic_DNA"/>
</dbReference>
<gene>
    <name evidence="1" type="ORF">LCGC14_1716060</name>
</gene>
<comment type="caution">
    <text evidence="1">The sequence shown here is derived from an EMBL/GenBank/DDBJ whole genome shotgun (WGS) entry which is preliminary data.</text>
</comment>
<protein>
    <submittedName>
        <fullName evidence="1">Uncharacterized protein</fullName>
    </submittedName>
</protein>
<proteinExistence type="predicted"/>
<sequence>MAKELEKAKATMEKAEKEYRKACDLNKLWQKFREAYCAYLKKAK</sequence>
<dbReference type="AlphaFoldDB" id="A0A0F9HE63"/>
<name>A0A0F9HE63_9ZZZZ</name>
<organism evidence="1">
    <name type="scientific">marine sediment metagenome</name>
    <dbReference type="NCBI Taxonomy" id="412755"/>
    <lineage>
        <taxon>unclassified sequences</taxon>
        <taxon>metagenomes</taxon>
        <taxon>ecological metagenomes</taxon>
    </lineage>
</organism>
<evidence type="ECO:0000313" key="1">
    <source>
        <dbReference type="EMBL" id="KKM13462.1"/>
    </source>
</evidence>